<evidence type="ECO:0000256" key="4">
    <source>
        <dbReference type="ARBA" id="ARBA00022692"/>
    </source>
</evidence>
<feature type="transmembrane region" description="Helical" evidence="7">
    <location>
        <begin position="89"/>
        <end position="107"/>
    </location>
</feature>
<feature type="transmembrane region" description="Helical" evidence="7">
    <location>
        <begin position="500"/>
        <end position="520"/>
    </location>
</feature>
<evidence type="ECO:0000256" key="2">
    <source>
        <dbReference type="ARBA" id="ARBA00022448"/>
    </source>
</evidence>
<feature type="transmembrane region" description="Helical" evidence="7">
    <location>
        <begin position="370"/>
        <end position="390"/>
    </location>
</feature>
<dbReference type="GO" id="GO:0022857">
    <property type="term" value="F:transmembrane transporter activity"/>
    <property type="evidence" value="ECO:0007669"/>
    <property type="project" value="InterPro"/>
</dbReference>
<feature type="transmembrane region" description="Helical" evidence="7">
    <location>
        <begin position="447"/>
        <end position="464"/>
    </location>
</feature>
<dbReference type="AlphaFoldDB" id="A0A5Q0CAM5"/>
<keyword evidence="4 7" id="KW-0812">Transmembrane</keyword>
<dbReference type="PANTHER" id="PTHR30509">
    <property type="entry name" value="P-HYDROXYBENZOIC ACID EFFLUX PUMP SUBUNIT-RELATED"/>
    <property type="match status" value="1"/>
</dbReference>
<protein>
    <submittedName>
        <fullName evidence="8">FUSC family protein</fullName>
    </submittedName>
</protein>
<feature type="transmembrane region" description="Helical" evidence="7">
    <location>
        <begin position="64"/>
        <end position="83"/>
    </location>
</feature>
<sequence length="697" mass="75858">MKNNQSVVAPTVGDVLFSLKTFAAAMLALLIALYFDLTNPYWAVGTVYIVAHPLSGANTSKAIYRLLGTALGGTMTVIMIPNLVSSPELLTLAISLWMAFCLGVSLLDRTPRSYTFMLAGYTTALTGFPIVASPDTAFTYATARVEEIALGIICAAVVNRIFFPRHAGPVLSARIDAWLKDGAELAIGTLKGKGRELELQAAARRLAADAVDLHSFTTHVAYDTSDLRDMVGRARTLQQRMVAMLPIVSGLSDVLHAFDKATDGKLTPAVNELIERVTVFITSKTVLSEDERQQLLALMDTAEQEGRELQEWTGLLAHNFVARLRDLLQIWGDCLVLRQDIESGTRHDLRWKRFGTLFDHTPIHKDYGMAIHSGLSVMLATFVATGIWIYTGWPQGSAAAMMAGVLCCIFSTMDDPAPMMLKFLYVAIVTVVVAFIFEYGLMPLVHGYVPLAAALGLVLVPAGLMMTRPSLALYGLGFCVNFPNMLSLQDRLNLDLASFLNSNLAMIVGLIIACGTTALVRSVGAEWTAYRVLRSGWADIVAVARKADSPDFTKLLYRMVDRFGLVAPRLAMIPAESAVAQADILRDLRNGLNTMELQRHRQLLSLDKRDAIDIVLSGVAAHYQQKQKQRDAQPGEGLLDALDRALMQLIGLTRSSAVEGACRAITALRYSLYPDAAATLPIVGSRAGLHIVKENAA</sequence>
<dbReference type="RefSeq" id="WP_153271113.1">
    <property type="nucleotide sequence ID" value="NZ_CP043498.1"/>
</dbReference>
<keyword evidence="6 7" id="KW-0472">Membrane</keyword>
<keyword evidence="9" id="KW-1185">Reference proteome</keyword>
<organism evidence="8 9">
    <name type="scientific">Rhizobium grahamii</name>
    <dbReference type="NCBI Taxonomy" id="1120045"/>
    <lineage>
        <taxon>Bacteria</taxon>
        <taxon>Pseudomonadati</taxon>
        <taxon>Pseudomonadota</taxon>
        <taxon>Alphaproteobacteria</taxon>
        <taxon>Hyphomicrobiales</taxon>
        <taxon>Rhizobiaceae</taxon>
        <taxon>Rhizobium/Agrobacterium group</taxon>
        <taxon>Rhizobium</taxon>
    </lineage>
</organism>
<comment type="subcellular location">
    <subcellularLocation>
        <location evidence="1">Cell membrane</location>
        <topology evidence="1">Multi-pass membrane protein</topology>
    </subcellularLocation>
</comment>
<feature type="transmembrane region" description="Helical" evidence="7">
    <location>
        <begin position="420"/>
        <end position="441"/>
    </location>
</feature>
<gene>
    <name evidence="8" type="ORF">FZ934_11135</name>
</gene>
<evidence type="ECO:0000313" key="9">
    <source>
        <dbReference type="Proteomes" id="UP000326881"/>
    </source>
</evidence>
<keyword evidence="5 7" id="KW-1133">Transmembrane helix</keyword>
<evidence type="ECO:0000256" key="3">
    <source>
        <dbReference type="ARBA" id="ARBA00022475"/>
    </source>
</evidence>
<dbReference type="PANTHER" id="PTHR30509:SF9">
    <property type="entry name" value="MULTIDRUG RESISTANCE PROTEIN MDTO"/>
    <property type="match status" value="1"/>
</dbReference>
<evidence type="ECO:0000256" key="6">
    <source>
        <dbReference type="ARBA" id="ARBA00023136"/>
    </source>
</evidence>
<keyword evidence="2" id="KW-0813">Transport</keyword>
<dbReference type="Pfam" id="PF04632">
    <property type="entry name" value="FUSC"/>
    <property type="match status" value="1"/>
</dbReference>
<dbReference type="EMBL" id="CP043498">
    <property type="protein sequence ID" value="QFY60921.1"/>
    <property type="molecule type" value="Genomic_DNA"/>
</dbReference>
<dbReference type="GO" id="GO:0005886">
    <property type="term" value="C:plasma membrane"/>
    <property type="evidence" value="ECO:0007669"/>
    <property type="project" value="UniProtKB-SubCell"/>
</dbReference>
<dbReference type="Proteomes" id="UP000326881">
    <property type="component" value="Chromosome"/>
</dbReference>
<proteinExistence type="predicted"/>
<evidence type="ECO:0000256" key="7">
    <source>
        <dbReference type="SAM" id="Phobius"/>
    </source>
</evidence>
<feature type="transmembrane region" description="Helical" evidence="7">
    <location>
        <begin position="12"/>
        <end position="35"/>
    </location>
</feature>
<reference evidence="8 9" key="1">
    <citation type="submission" date="2019-08" db="EMBL/GenBank/DDBJ databases">
        <title>Prosopis cineraria nodule microbiome.</title>
        <authorList>
            <person name="Ali R."/>
            <person name="Chaluvadi S.R."/>
            <person name="Wang X."/>
        </authorList>
    </citation>
    <scope>NUCLEOTIDE SEQUENCE [LARGE SCALE GENOMIC DNA]</scope>
    <source>
        <strain evidence="8 9">BG7</strain>
    </source>
</reference>
<accession>A0A5Q0CAM5</accession>
<evidence type="ECO:0000313" key="8">
    <source>
        <dbReference type="EMBL" id="QFY60921.1"/>
    </source>
</evidence>
<dbReference type="InterPro" id="IPR006726">
    <property type="entry name" value="PHBA_efflux_AaeB/fusaric-R"/>
</dbReference>
<dbReference type="OrthoDB" id="9807111at2"/>
<dbReference type="KEGG" id="rgr:FZ934_11135"/>
<keyword evidence="3" id="KW-1003">Cell membrane</keyword>
<evidence type="ECO:0000256" key="5">
    <source>
        <dbReference type="ARBA" id="ARBA00022989"/>
    </source>
</evidence>
<evidence type="ECO:0000256" key="1">
    <source>
        <dbReference type="ARBA" id="ARBA00004651"/>
    </source>
</evidence>
<name>A0A5Q0CAM5_9HYPH</name>